<protein>
    <recommendedName>
        <fullName evidence="6">Fibronectin type-III domain-containing protein</fullName>
    </recommendedName>
</protein>
<feature type="compositionally biased region" description="Acidic residues" evidence="5">
    <location>
        <begin position="473"/>
        <end position="483"/>
    </location>
</feature>
<evidence type="ECO:0000313" key="8">
    <source>
        <dbReference type="Proteomes" id="UP001165065"/>
    </source>
</evidence>
<accession>A0A9W7G6U3</accession>
<dbReference type="SUPFAM" id="SSF50978">
    <property type="entry name" value="WD40 repeat-like"/>
    <property type="match status" value="2"/>
</dbReference>
<feature type="compositionally biased region" description="Basic residues" evidence="5">
    <location>
        <begin position="1862"/>
        <end position="1874"/>
    </location>
</feature>
<feature type="repeat" description="WD" evidence="3">
    <location>
        <begin position="1468"/>
        <end position="1509"/>
    </location>
</feature>
<dbReference type="InterPro" id="IPR003961">
    <property type="entry name" value="FN3_dom"/>
</dbReference>
<feature type="region of interest" description="Disordered" evidence="5">
    <location>
        <begin position="1168"/>
        <end position="1269"/>
    </location>
</feature>
<dbReference type="SMART" id="SM00060">
    <property type="entry name" value="FN3"/>
    <property type="match status" value="5"/>
</dbReference>
<feature type="region of interest" description="Disordered" evidence="5">
    <location>
        <begin position="1"/>
        <end position="77"/>
    </location>
</feature>
<feature type="region of interest" description="Disordered" evidence="5">
    <location>
        <begin position="2255"/>
        <end position="2301"/>
    </location>
</feature>
<dbReference type="SUPFAM" id="SSF49265">
    <property type="entry name" value="Fibronectin type III"/>
    <property type="match status" value="3"/>
</dbReference>
<dbReference type="InterPro" id="IPR001680">
    <property type="entry name" value="WD40_rpt"/>
</dbReference>
<dbReference type="PRINTS" id="PR00320">
    <property type="entry name" value="GPROTEINBRPT"/>
</dbReference>
<feature type="region of interest" description="Disordered" evidence="5">
    <location>
        <begin position="1293"/>
        <end position="1314"/>
    </location>
</feature>
<dbReference type="CDD" id="cd00200">
    <property type="entry name" value="WD40"/>
    <property type="match status" value="1"/>
</dbReference>
<evidence type="ECO:0000256" key="4">
    <source>
        <dbReference type="SAM" id="Coils"/>
    </source>
</evidence>
<dbReference type="InterPro" id="IPR020472">
    <property type="entry name" value="WD40_PAC1"/>
</dbReference>
<feature type="coiled-coil region" evidence="4">
    <location>
        <begin position="95"/>
        <end position="129"/>
    </location>
</feature>
<feature type="compositionally biased region" description="Low complexity" evidence="5">
    <location>
        <begin position="1208"/>
        <end position="1231"/>
    </location>
</feature>
<feature type="compositionally biased region" description="Acidic residues" evidence="5">
    <location>
        <begin position="1131"/>
        <end position="1144"/>
    </location>
</feature>
<feature type="repeat" description="WD" evidence="3">
    <location>
        <begin position="290"/>
        <end position="331"/>
    </location>
</feature>
<dbReference type="InterPro" id="IPR015943">
    <property type="entry name" value="WD40/YVTN_repeat-like_dom_sf"/>
</dbReference>
<proteinExistence type="predicted"/>
<feature type="region of interest" description="Disordered" evidence="5">
    <location>
        <begin position="777"/>
        <end position="859"/>
    </location>
</feature>
<keyword evidence="4" id="KW-0175">Coiled coil</keyword>
<evidence type="ECO:0000256" key="3">
    <source>
        <dbReference type="PROSITE-ProRule" id="PRU00221"/>
    </source>
</evidence>
<feature type="compositionally biased region" description="Basic and acidic residues" evidence="5">
    <location>
        <begin position="30"/>
        <end position="43"/>
    </location>
</feature>
<dbReference type="PANTHER" id="PTHR22847">
    <property type="entry name" value="WD40 REPEAT PROTEIN"/>
    <property type="match status" value="1"/>
</dbReference>
<dbReference type="CDD" id="cd00063">
    <property type="entry name" value="FN3"/>
    <property type="match status" value="5"/>
</dbReference>
<dbReference type="InterPro" id="IPR042307">
    <property type="entry name" value="Reeler_sf"/>
</dbReference>
<reference evidence="8" key="1">
    <citation type="journal article" date="2023" name="Commun. Biol.">
        <title>Genome analysis of Parmales, the sister group of diatoms, reveals the evolutionary specialization of diatoms from phago-mixotrophs to photoautotrophs.</title>
        <authorList>
            <person name="Ban H."/>
            <person name="Sato S."/>
            <person name="Yoshikawa S."/>
            <person name="Yamada K."/>
            <person name="Nakamura Y."/>
            <person name="Ichinomiya M."/>
            <person name="Sato N."/>
            <person name="Blanc-Mathieu R."/>
            <person name="Endo H."/>
            <person name="Kuwata A."/>
            <person name="Ogata H."/>
        </authorList>
    </citation>
    <scope>NUCLEOTIDE SEQUENCE [LARGE SCALE GENOMIC DNA]</scope>
</reference>
<dbReference type="PROSITE" id="PS50082">
    <property type="entry name" value="WD_REPEATS_2"/>
    <property type="match status" value="6"/>
</dbReference>
<feature type="coiled-coil region" evidence="4">
    <location>
        <begin position="1062"/>
        <end position="1100"/>
    </location>
</feature>
<evidence type="ECO:0000313" key="7">
    <source>
        <dbReference type="EMBL" id="GMI35382.1"/>
    </source>
</evidence>
<dbReference type="PANTHER" id="PTHR22847:SF637">
    <property type="entry name" value="WD REPEAT DOMAIN 5B"/>
    <property type="match status" value="1"/>
</dbReference>
<dbReference type="PROSITE" id="PS50853">
    <property type="entry name" value="FN3"/>
    <property type="match status" value="4"/>
</dbReference>
<keyword evidence="8" id="KW-1185">Reference proteome</keyword>
<feature type="compositionally biased region" description="Basic residues" evidence="5">
    <location>
        <begin position="1193"/>
        <end position="1207"/>
    </location>
</feature>
<dbReference type="InterPro" id="IPR019775">
    <property type="entry name" value="WD40_repeat_CS"/>
</dbReference>
<feature type="region of interest" description="Disordered" evidence="5">
    <location>
        <begin position="1719"/>
        <end position="1743"/>
    </location>
</feature>
<feature type="domain" description="Fibronectin type-III" evidence="6">
    <location>
        <begin position="2034"/>
        <end position="2152"/>
    </location>
</feature>
<dbReference type="Proteomes" id="UP001165065">
    <property type="component" value="Unassembled WGS sequence"/>
</dbReference>
<feature type="compositionally biased region" description="Basic and acidic residues" evidence="5">
    <location>
        <begin position="848"/>
        <end position="859"/>
    </location>
</feature>
<feature type="compositionally biased region" description="Acidic residues" evidence="5">
    <location>
        <begin position="1172"/>
        <end position="1182"/>
    </location>
</feature>
<feature type="domain" description="Fibronectin type-III" evidence="6">
    <location>
        <begin position="1941"/>
        <end position="2032"/>
    </location>
</feature>
<evidence type="ECO:0000256" key="1">
    <source>
        <dbReference type="ARBA" id="ARBA00022574"/>
    </source>
</evidence>
<comment type="caution">
    <text evidence="7">The sequence shown here is derived from an EMBL/GenBank/DDBJ whole genome shotgun (WGS) entry which is preliminary data.</text>
</comment>
<feature type="compositionally biased region" description="Acidic residues" evidence="5">
    <location>
        <begin position="423"/>
        <end position="440"/>
    </location>
</feature>
<evidence type="ECO:0000259" key="6">
    <source>
        <dbReference type="PROSITE" id="PS50853"/>
    </source>
</evidence>
<dbReference type="InterPro" id="IPR013783">
    <property type="entry name" value="Ig-like_fold"/>
</dbReference>
<dbReference type="EMBL" id="BRYA01000906">
    <property type="protein sequence ID" value="GMI35382.1"/>
    <property type="molecule type" value="Genomic_DNA"/>
</dbReference>
<dbReference type="InterPro" id="IPR036322">
    <property type="entry name" value="WD40_repeat_dom_sf"/>
</dbReference>
<feature type="region of interest" description="Disordered" evidence="5">
    <location>
        <begin position="1128"/>
        <end position="1150"/>
    </location>
</feature>
<dbReference type="Pfam" id="PF00400">
    <property type="entry name" value="WD40"/>
    <property type="match status" value="7"/>
</dbReference>
<feature type="compositionally biased region" description="Acidic residues" evidence="5">
    <location>
        <begin position="784"/>
        <end position="795"/>
    </location>
</feature>
<feature type="repeat" description="WD" evidence="3">
    <location>
        <begin position="200"/>
        <end position="241"/>
    </location>
</feature>
<feature type="compositionally biased region" description="Low complexity" evidence="5">
    <location>
        <begin position="445"/>
        <end position="463"/>
    </location>
</feature>
<feature type="repeat" description="WD" evidence="3">
    <location>
        <begin position="1426"/>
        <end position="1467"/>
    </location>
</feature>
<dbReference type="PROSITE" id="PS00678">
    <property type="entry name" value="WD_REPEATS_1"/>
    <property type="match status" value="3"/>
</dbReference>
<sequence length="2301" mass="257777">MSDREELLTSILKQEDKEPSKEGEGEDGDTSEKPEVSLHDKIAADVAAEENGEPKEKTDEEEAAEAMKLSKGDNPARNNRCAGCMAVLCRCGRKTKEERERLKVLREQHELEETERKDRQKELDDMQSEEKLTWDALELPERNCARLVALNNVAKKKAVEKARADAKKDAESKEEGATYHHCQLKEFKRYKASPALHQTFSGHKNHIHGFKISPDYRYIVSASADHTVRMWEVKTGKVMRTFEGHSKAVRDVDIIPGFNLHDENRLIVSASSDKTLRMWDARSDSCKRILKGHSDVVYSCAFSADGNQIISSSEDTTIRLWSAHEGHVIFVYKGHTSAILSARFSPGGRYILSASDYGEREIKLWHAKMPVIRKPKKLGQRVFFTKAGLIKNIIFSEDPGEDFFREPDSDEETEILSMLSQDEVVDGDEESFLTEGDGAEEASGSKDTGSKDSGSAPSSPSKGSDSKEKDKDKDEDEDEDEGGEPGSISTKHKDVLEKDGFSITVLSEGRFGKLNEAAGYYPSQELIVNVKGVKPFQSFFVAAYLKKTQFDMFDAKSGGRCGSFDRASVMEQENSWLTCRAGGVYRAATSDTRKKVRSFNNLQFKWTAPAEGVGPITFKCTLVPKHLDDPDISKIYGLSYSLQETMPPRRKGADGGFTSSSRMMSFKPKIKLSFDVFFNHSHMLNLFRDEELELAEHYFTSDACCTLPLGKLGVQKVRGAREIVALLSASALGPNQIMKAVKPMTPTERLIESRTIVVKDELPKASVDLKEIRYAMNHEGHESEGEEDSEEEYEEDKSTVDPGKVFEANPNEATTAEGKNNADGPKPDGINDGDDETVNSADVTAEGVEDKEGETPERSALRKEFEKIAMLEVLMIMQMKKAELACAEEVRNIHLPAHKAAEVTNFATISEELVQNGRYGGSQVHLQMPLPINYPVNARPYDLAAQAAKKGKEMMLKGQQNKKKHMKLDVRLGTAKGRKGLQNEMVEFMLHTHDKRQEQMAKARRAANAHLPGFEDLKAMRAEAMKPHFVRQVGNWIKGDKKLDKTVRSGNVRATINAGKRGEDAANLIEQLAEERKAANAKHIAEMKKLQEEVEEEKKSGNLRKERKSRVTFGADTFEAILGVTGGGDSVIEEEEGDDEEPAVDEVNKSKAKRSSLALRLFGSTKKSLGTAEDEESAEGDDAQGVAAGGIGSKKRRGGKIRSKKKAAPALLKDLKSSSSKSWFSNSFFQSGRHNLEGVSSSNDSEGGAKKPASSMRKSTRKGLKTNAPSEIGADIDAIVEGAVEMIGGDNKADEKKSFQKANPEGDNAGAQRGGINRAASNVELQSGESVLGVLPEKEYGGVLPANEFISTGPKAKLNKKELKALAERGGDKYRRNDFDHLPGFEHHHFRIDSEHHLVNYDNDLLLAEQNGGLIRTFLKDSGREYDGHAASINEICFSHDERRVGSCSSDKTIKIWDPIDGNMVQTLYGHKDEVMGVNFSHDGLFLVSCGLDNLVIVWNLTNGSILKKLFGHYDAVYRCCFTHNANSLLSSSCDMTIKSWSLTPNVPDAPERPLMSEVTTNRCLMTWLPPPGYNEEITAYFIEYRIGHRGDFGNTISVSGFDRRRRITGLLPGTAYQFRIRAMNRMGKGAWSVPSPQVITEFGVPQKLERPEVEDVGNRDILIKWFAPVPSVKGSAIQEFHAQLSGYGMDFGTGPQWKFTWNEGKACWKKWCDEKERREKLEEEGKDPDDRKNKKKGLKNELSKMMMALRTKRESRASRKSKVAEEGGMMSSIMAELRKEVEEETKVKLDKAGNKIEDTETKAEKAEKLEKKIGKMNWMEAKIERKKQFMKREIERTKKHLEDQKARKKRKEQIKREKKEGKRKQKRLEKKYKKSQELIEQAKEAEIRHRKLYTPMAFRATGLSPGIMYRVRVAAINTTGEGPWSEGCYSTFTLSVAPEKGDPPHLLHAELDSLTVQWSTPHDNGAAITGFMLRQCWDGAEHEFKRSIQKVTVTSLMPGVGYQFQVKSQNSEGWSEWSDRNAPHYTLTREPDVPDKPVIVGKTPVSISFKVRRPHGNGDDVYSYIVRKREMSVKRKTAWGPAGAFAAKDYEELEDWENPDNFHKVEKYPFATITIDGLEAGSHYDFQVACRNNSGISEYSASTFRTKTMAASLPRAVPRCWVTHVTPTNMVVNWEEPNDMGSRITGYQIQEWCREMDDWIEEMEVQETYKVGDVLKRKIDALDPTFSYRFRVAAKNGIGLGEFSEFTRRVESIKRDPERAKGQGAKSAAMEKALAMSRVPDEVEDVEEEKKNNQLSPGNQ</sequence>
<dbReference type="Gene3D" id="2.130.10.10">
    <property type="entry name" value="YVTN repeat-like/Quinoprotein amine dehydrogenase"/>
    <property type="match status" value="2"/>
</dbReference>
<keyword evidence="2" id="KW-0677">Repeat</keyword>
<name>A0A9W7G6U3_9STRA</name>
<feature type="region of interest" description="Disordered" evidence="5">
    <location>
        <begin position="1838"/>
        <end position="1876"/>
    </location>
</feature>
<gene>
    <name evidence="7" type="ORF">TrCOL_g10167</name>
</gene>
<dbReference type="Gene3D" id="2.60.40.4060">
    <property type="entry name" value="Reeler domain"/>
    <property type="match status" value="1"/>
</dbReference>
<dbReference type="PROSITE" id="PS50294">
    <property type="entry name" value="WD_REPEATS_REGION"/>
    <property type="match status" value="5"/>
</dbReference>
<evidence type="ECO:0000256" key="2">
    <source>
        <dbReference type="ARBA" id="ARBA00022737"/>
    </source>
</evidence>
<dbReference type="OrthoDB" id="194357at2759"/>
<feature type="repeat" description="WD" evidence="3">
    <location>
        <begin position="242"/>
        <end position="289"/>
    </location>
</feature>
<feature type="domain" description="Fibronectin type-III" evidence="6">
    <location>
        <begin position="1550"/>
        <end position="1644"/>
    </location>
</feature>
<feature type="repeat" description="WD" evidence="3">
    <location>
        <begin position="1510"/>
        <end position="1543"/>
    </location>
</feature>
<feature type="compositionally biased region" description="Basic and acidic residues" evidence="5">
    <location>
        <begin position="1"/>
        <end position="23"/>
    </location>
</feature>
<organism evidence="7 8">
    <name type="scientific">Triparma columacea</name>
    <dbReference type="NCBI Taxonomy" id="722753"/>
    <lineage>
        <taxon>Eukaryota</taxon>
        <taxon>Sar</taxon>
        <taxon>Stramenopiles</taxon>
        <taxon>Ochrophyta</taxon>
        <taxon>Bolidophyceae</taxon>
        <taxon>Parmales</taxon>
        <taxon>Triparmaceae</taxon>
        <taxon>Triparma</taxon>
    </lineage>
</organism>
<feature type="domain" description="Fibronectin type-III" evidence="6">
    <location>
        <begin position="2155"/>
        <end position="2257"/>
    </location>
</feature>
<dbReference type="SMART" id="SM00320">
    <property type="entry name" value="WD40"/>
    <property type="match status" value="7"/>
</dbReference>
<feature type="region of interest" description="Disordered" evidence="5">
    <location>
        <begin position="420"/>
        <end position="494"/>
    </location>
</feature>
<evidence type="ECO:0000256" key="5">
    <source>
        <dbReference type="SAM" id="MobiDB-lite"/>
    </source>
</evidence>
<dbReference type="InterPro" id="IPR036116">
    <property type="entry name" value="FN3_sf"/>
</dbReference>
<dbReference type="GO" id="GO:1990234">
    <property type="term" value="C:transferase complex"/>
    <property type="evidence" value="ECO:0007669"/>
    <property type="project" value="UniProtKB-ARBA"/>
</dbReference>
<dbReference type="Gene3D" id="2.60.40.10">
    <property type="entry name" value="Immunoglobulins"/>
    <property type="match status" value="5"/>
</dbReference>
<dbReference type="Pfam" id="PF00041">
    <property type="entry name" value="fn3"/>
    <property type="match status" value="3"/>
</dbReference>
<keyword evidence="1 3" id="KW-0853">WD repeat</keyword>